<accession>A0A368FH74</accession>
<keyword evidence="2" id="KW-1185">Reference proteome</keyword>
<comment type="caution">
    <text evidence="1">The sequence shown here is derived from an EMBL/GenBank/DDBJ whole genome shotgun (WGS) entry which is preliminary data.</text>
</comment>
<dbReference type="AlphaFoldDB" id="A0A368FH74"/>
<dbReference type="STRING" id="29170.A0A368FH74"/>
<reference evidence="1 2" key="1">
    <citation type="submission" date="2014-10" db="EMBL/GenBank/DDBJ databases">
        <title>Draft genome of the hookworm Ancylostoma caninum.</title>
        <authorList>
            <person name="Mitreva M."/>
        </authorList>
    </citation>
    <scope>NUCLEOTIDE SEQUENCE [LARGE SCALE GENOMIC DNA]</scope>
    <source>
        <strain evidence="1 2">Baltimore</strain>
    </source>
</reference>
<evidence type="ECO:0000313" key="2">
    <source>
        <dbReference type="Proteomes" id="UP000252519"/>
    </source>
</evidence>
<gene>
    <name evidence="1" type="ORF">ANCCAN_24713</name>
</gene>
<protein>
    <submittedName>
        <fullName evidence="1">Uncharacterized protein</fullName>
    </submittedName>
</protein>
<dbReference type="Proteomes" id="UP000252519">
    <property type="component" value="Unassembled WGS sequence"/>
</dbReference>
<evidence type="ECO:0000313" key="1">
    <source>
        <dbReference type="EMBL" id="RCN29527.1"/>
    </source>
</evidence>
<name>A0A368FH74_ANCCA</name>
<dbReference type="EMBL" id="JOJR01001903">
    <property type="protein sequence ID" value="RCN29527.1"/>
    <property type="molecule type" value="Genomic_DNA"/>
</dbReference>
<sequence>MAAPSFDHLLTSRRRREVAGDVLPGNDLFPSPSTWLNPFRTAHCNAELALAARDACISNIPPIIFEPELLFDFKCLFSFGFLDFHVNIETPNSRGGLGAIPRANPETLRPIFERFASKTDKDGKKYMTSEDFIRK</sequence>
<proteinExistence type="predicted"/>
<organism evidence="1 2">
    <name type="scientific">Ancylostoma caninum</name>
    <name type="common">Dog hookworm</name>
    <dbReference type="NCBI Taxonomy" id="29170"/>
    <lineage>
        <taxon>Eukaryota</taxon>
        <taxon>Metazoa</taxon>
        <taxon>Ecdysozoa</taxon>
        <taxon>Nematoda</taxon>
        <taxon>Chromadorea</taxon>
        <taxon>Rhabditida</taxon>
        <taxon>Rhabditina</taxon>
        <taxon>Rhabditomorpha</taxon>
        <taxon>Strongyloidea</taxon>
        <taxon>Ancylostomatidae</taxon>
        <taxon>Ancylostomatinae</taxon>
        <taxon>Ancylostoma</taxon>
    </lineage>
</organism>